<proteinExistence type="predicted"/>
<evidence type="ECO:0000256" key="1">
    <source>
        <dbReference type="SAM" id="MobiDB-lite"/>
    </source>
</evidence>
<accession>A0A8K0JG93</accession>
<keyword evidence="3" id="KW-1185">Reference proteome</keyword>
<dbReference type="AlphaFoldDB" id="A0A8K0JG93"/>
<sequence length="242" mass="26838">MSPPDAHLFRRQATTGAAGDDGDAASTSAAAGTPTTAAAPETTSQAAETSAAPETTSQGELPAAFLSRSFFFLFSFWAFRCLCVVSMCLRACVSVVLLCVSVRFWSWHMRSGWVSRKSAFSLARARSLNPANPNKRSVGTQNDLDHHHQSPHTTRTFAIAIWISPPFRQYTLFLSALELVIRIDLYGEPKRGRNRNHIAFFGRDNNYTSPIKIDSEQHIKAIFPFHLTIPTASRLSHRLQDE</sequence>
<feature type="compositionally biased region" description="Polar residues" evidence="1">
    <location>
        <begin position="131"/>
        <end position="142"/>
    </location>
</feature>
<name>A0A8K0JG93_9TREE</name>
<dbReference type="Proteomes" id="UP000812966">
    <property type="component" value="Unassembled WGS sequence"/>
</dbReference>
<comment type="caution">
    <text evidence="2">The sequence shown here is derived from an EMBL/GenBank/DDBJ whole genome shotgun (WGS) entry which is preliminary data.</text>
</comment>
<evidence type="ECO:0000313" key="3">
    <source>
        <dbReference type="Proteomes" id="UP000812966"/>
    </source>
</evidence>
<feature type="compositionally biased region" description="Low complexity" evidence="1">
    <location>
        <begin position="12"/>
        <end position="55"/>
    </location>
</feature>
<evidence type="ECO:0000313" key="2">
    <source>
        <dbReference type="EMBL" id="KAG7529172.1"/>
    </source>
</evidence>
<dbReference type="EMBL" id="JABELV010000156">
    <property type="protein sequence ID" value="KAG7529172.1"/>
    <property type="molecule type" value="Genomic_DNA"/>
</dbReference>
<protein>
    <submittedName>
        <fullName evidence="2">Uncharacterized protein</fullName>
    </submittedName>
</protein>
<gene>
    <name evidence="2" type="ORF">FFLO_05759</name>
</gene>
<feature type="region of interest" description="Disordered" evidence="1">
    <location>
        <begin position="131"/>
        <end position="150"/>
    </location>
</feature>
<reference evidence="2" key="1">
    <citation type="submission" date="2020-04" db="EMBL/GenBank/DDBJ databases">
        <title>Analysis of mating type loci in Filobasidium floriforme.</title>
        <authorList>
            <person name="Nowrousian M."/>
        </authorList>
    </citation>
    <scope>NUCLEOTIDE SEQUENCE</scope>
    <source>
        <strain evidence="2">CBS 6242</strain>
    </source>
</reference>
<feature type="region of interest" description="Disordered" evidence="1">
    <location>
        <begin position="1"/>
        <end position="55"/>
    </location>
</feature>
<organism evidence="2 3">
    <name type="scientific">Filobasidium floriforme</name>
    <dbReference type="NCBI Taxonomy" id="5210"/>
    <lineage>
        <taxon>Eukaryota</taxon>
        <taxon>Fungi</taxon>
        <taxon>Dikarya</taxon>
        <taxon>Basidiomycota</taxon>
        <taxon>Agaricomycotina</taxon>
        <taxon>Tremellomycetes</taxon>
        <taxon>Filobasidiales</taxon>
        <taxon>Filobasidiaceae</taxon>
        <taxon>Filobasidium</taxon>
    </lineage>
</organism>